<comment type="caution">
    <text evidence="2">The sequence shown here is derived from an EMBL/GenBank/DDBJ whole genome shotgun (WGS) entry which is preliminary data.</text>
</comment>
<dbReference type="EMBL" id="CAKXAJ010024862">
    <property type="protein sequence ID" value="CAH2232028.1"/>
    <property type="molecule type" value="Genomic_DNA"/>
</dbReference>
<protein>
    <submittedName>
        <fullName evidence="2">Jg7485 protein</fullName>
    </submittedName>
</protein>
<sequence length="78" mass="8471">MDVGLPRCWNGSPALISAALVDLQRGGQTKLSASQRAAGPKRHETMEPYKRPLSSSGRLSVDMMMTMILLLIVICNSL</sequence>
<name>A0A8S4R6C6_9NEOP</name>
<dbReference type="Proteomes" id="UP000838756">
    <property type="component" value="Unassembled WGS sequence"/>
</dbReference>
<organism evidence="2 3">
    <name type="scientific">Pararge aegeria aegeria</name>
    <dbReference type="NCBI Taxonomy" id="348720"/>
    <lineage>
        <taxon>Eukaryota</taxon>
        <taxon>Metazoa</taxon>
        <taxon>Ecdysozoa</taxon>
        <taxon>Arthropoda</taxon>
        <taxon>Hexapoda</taxon>
        <taxon>Insecta</taxon>
        <taxon>Pterygota</taxon>
        <taxon>Neoptera</taxon>
        <taxon>Endopterygota</taxon>
        <taxon>Lepidoptera</taxon>
        <taxon>Glossata</taxon>
        <taxon>Ditrysia</taxon>
        <taxon>Papilionoidea</taxon>
        <taxon>Nymphalidae</taxon>
        <taxon>Satyrinae</taxon>
        <taxon>Satyrini</taxon>
        <taxon>Parargina</taxon>
        <taxon>Pararge</taxon>
    </lineage>
</organism>
<accession>A0A8S4R6C6</accession>
<reference evidence="2" key="1">
    <citation type="submission" date="2022-03" db="EMBL/GenBank/DDBJ databases">
        <authorList>
            <person name="Lindestad O."/>
        </authorList>
    </citation>
    <scope>NUCLEOTIDE SEQUENCE</scope>
</reference>
<evidence type="ECO:0000313" key="2">
    <source>
        <dbReference type="EMBL" id="CAH2232028.1"/>
    </source>
</evidence>
<dbReference type="AlphaFoldDB" id="A0A8S4R6C6"/>
<feature type="region of interest" description="Disordered" evidence="1">
    <location>
        <begin position="31"/>
        <end position="55"/>
    </location>
</feature>
<gene>
    <name evidence="2" type="primary">jg7485</name>
    <name evidence="2" type="ORF">PAEG_LOCUS10376</name>
</gene>
<proteinExistence type="predicted"/>
<evidence type="ECO:0000256" key="1">
    <source>
        <dbReference type="SAM" id="MobiDB-lite"/>
    </source>
</evidence>
<dbReference type="OrthoDB" id="7466345at2759"/>
<feature type="compositionally biased region" description="Basic and acidic residues" evidence="1">
    <location>
        <begin position="41"/>
        <end position="50"/>
    </location>
</feature>
<keyword evidence="3" id="KW-1185">Reference proteome</keyword>
<evidence type="ECO:0000313" key="3">
    <source>
        <dbReference type="Proteomes" id="UP000838756"/>
    </source>
</evidence>